<protein>
    <submittedName>
        <fullName evidence="1">Uncharacterized protein</fullName>
    </submittedName>
</protein>
<evidence type="ECO:0000313" key="2">
    <source>
        <dbReference type="Proteomes" id="UP000295398"/>
    </source>
</evidence>
<proteinExistence type="predicted"/>
<dbReference type="Proteomes" id="UP000295398">
    <property type="component" value="Segment"/>
</dbReference>
<accession>A0A482IDY4</accession>
<evidence type="ECO:0000313" key="1">
    <source>
        <dbReference type="EMBL" id="QBP07665.1"/>
    </source>
</evidence>
<keyword evidence="2" id="KW-1185">Reference proteome</keyword>
<sequence length="188" mass="21990">MKSWLSKVSCKGYRYCLFFRIYVTSMRTNLLNLLNNMEISLMQLHLVTNNEQTQIIESCFTADISKRGGLYKETLLAAERKLARLSLQPTCRQIYLLQEVLDKEGNYRYTLFVPTESRVELTNIDTDRTYVDDNGTVFWCKGDEDRNRRFFALIRTPFNQVREHGFGEAMGEGLHSTQLLVHIADNWN</sequence>
<name>A0A482IDY4_9CAUD</name>
<organism evidence="1 2">
    <name type="scientific">Erwinia phage Derbicus</name>
    <dbReference type="NCBI Taxonomy" id="2530027"/>
    <lineage>
        <taxon>Viruses</taxon>
        <taxon>Duplodnaviria</taxon>
        <taxon>Heunggongvirae</taxon>
        <taxon>Uroviricota</taxon>
        <taxon>Caudoviricetes</taxon>
        <taxon>Chimalliviridae</taxon>
        <taxon>Derbicusvirus</taxon>
        <taxon>Derbicusvirus derbicus</taxon>
    </lineage>
</organism>
<reference evidence="1 2" key="1">
    <citation type="submission" date="2019-02" db="EMBL/GenBank/DDBJ databases">
        <authorList>
            <person name="Webb C.J."/>
            <person name="Sharma R."/>
            <person name="Berg J.A."/>
            <person name="Payne A.M."/>
            <person name="Fajardo C.P."/>
            <person name="Breakwell D.P."/>
            <person name="Hope S."/>
            <person name="Grose J.H."/>
        </authorList>
    </citation>
    <scope>NUCLEOTIDE SEQUENCE [LARGE SCALE GENOMIC DNA]</scope>
</reference>
<dbReference type="EMBL" id="MK514282">
    <property type="protein sequence ID" value="QBP07665.1"/>
    <property type="molecule type" value="Genomic_DNA"/>
</dbReference>
<gene>
    <name evidence="1" type="ORF">DERBICUS_239</name>
</gene>